<dbReference type="AlphaFoldDB" id="A0A919P5M3"/>
<dbReference type="RefSeq" id="WP_203755984.1">
    <property type="nucleotide sequence ID" value="NZ_BONK01000009.1"/>
</dbReference>
<comment type="caution">
    <text evidence="1">The sequence shown here is derived from an EMBL/GenBank/DDBJ whole genome shotgun (WGS) entry which is preliminary data.</text>
</comment>
<protein>
    <recommendedName>
        <fullName evidence="3">Ribbon-helix-helix protein CopG domain-containing protein</fullName>
    </recommendedName>
</protein>
<accession>A0A919P5M3</accession>
<evidence type="ECO:0000313" key="2">
    <source>
        <dbReference type="Proteomes" id="UP000632740"/>
    </source>
</evidence>
<sequence length="114" mass="12415">MSKDYEAAADWAERDMVLPERSSSALRAEAAAAFGRDLVERSMGRPPLPEGERLSATQQVRLTAVEKAVFAELAKHRGTTPSALARQLVRQFVEVHVEELDASHGGDLSARQSA</sequence>
<keyword evidence="2" id="KW-1185">Reference proteome</keyword>
<evidence type="ECO:0008006" key="3">
    <source>
        <dbReference type="Google" id="ProtNLM"/>
    </source>
</evidence>
<name>A0A919P5M3_9CELL</name>
<organism evidence="1 2">
    <name type="scientific">Cellulomonas chitinilytica</name>
    <dbReference type="NCBI Taxonomy" id="398759"/>
    <lineage>
        <taxon>Bacteria</taxon>
        <taxon>Bacillati</taxon>
        <taxon>Actinomycetota</taxon>
        <taxon>Actinomycetes</taxon>
        <taxon>Micrococcales</taxon>
        <taxon>Cellulomonadaceae</taxon>
        <taxon>Cellulomonas</taxon>
    </lineage>
</organism>
<dbReference type="Proteomes" id="UP000632740">
    <property type="component" value="Unassembled WGS sequence"/>
</dbReference>
<gene>
    <name evidence="1" type="ORF">Cch01nite_27900</name>
</gene>
<dbReference type="EMBL" id="BONK01000009">
    <property type="protein sequence ID" value="GIG22066.1"/>
    <property type="molecule type" value="Genomic_DNA"/>
</dbReference>
<reference evidence="1" key="1">
    <citation type="submission" date="2021-01" db="EMBL/GenBank/DDBJ databases">
        <title>Whole genome shotgun sequence of Cellulomonas chitinilytica NBRC 110799.</title>
        <authorList>
            <person name="Komaki H."/>
            <person name="Tamura T."/>
        </authorList>
    </citation>
    <scope>NUCLEOTIDE SEQUENCE</scope>
    <source>
        <strain evidence="1">NBRC 110799</strain>
    </source>
</reference>
<proteinExistence type="predicted"/>
<evidence type="ECO:0000313" key="1">
    <source>
        <dbReference type="EMBL" id="GIG22066.1"/>
    </source>
</evidence>